<keyword evidence="1" id="KW-0812">Transmembrane</keyword>
<dbReference type="KEGG" id="cyj:Cyan7822_2051"/>
<organism evidence="2 3">
    <name type="scientific">Gloeothece verrucosa (strain PCC 7822)</name>
    <name type="common">Cyanothece sp. (strain PCC 7822)</name>
    <dbReference type="NCBI Taxonomy" id="497965"/>
    <lineage>
        <taxon>Bacteria</taxon>
        <taxon>Bacillati</taxon>
        <taxon>Cyanobacteriota</taxon>
        <taxon>Cyanophyceae</taxon>
        <taxon>Oscillatoriophycideae</taxon>
        <taxon>Chroococcales</taxon>
        <taxon>Aphanothecaceae</taxon>
        <taxon>Gloeothece</taxon>
        <taxon>Gloeothece verrucosa</taxon>
    </lineage>
</organism>
<dbReference type="AlphaFoldDB" id="E0UCG2"/>
<sequence>MTLAIFFINLAQIGMISTALSLVALHLLKVNLWNYDDNEVVKIFEIVRVMGLFLIILSIILFFTIAFIST</sequence>
<feature type="transmembrane region" description="Helical" evidence="1">
    <location>
        <begin position="6"/>
        <end position="28"/>
    </location>
</feature>
<evidence type="ECO:0000313" key="3">
    <source>
        <dbReference type="Proteomes" id="UP000008206"/>
    </source>
</evidence>
<keyword evidence="3" id="KW-1185">Reference proteome</keyword>
<name>E0UCG2_GLOV7</name>
<keyword evidence="1" id="KW-1133">Transmembrane helix</keyword>
<dbReference type="HOGENOM" id="CLU_2751030_0_0_3"/>
<dbReference type="eggNOG" id="ENOG5030HGV">
    <property type="taxonomic scope" value="Bacteria"/>
</dbReference>
<reference evidence="3" key="1">
    <citation type="journal article" date="2011" name="MBio">
        <title>Novel metabolic attributes of the genus Cyanothece, comprising a group of unicellular nitrogen-fixing Cyanobacteria.</title>
        <authorList>
            <person name="Bandyopadhyay A."/>
            <person name="Elvitigala T."/>
            <person name="Welsh E."/>
            <person name="Stockel J."/>
            <person name="Liberton M."/>
            <person name="Min H."/>
            <person name="Sherman L.A."/>
            <person name="Pakrasi H.B."/>
        </authorList>
    </citation>
    <scope>NUCLEOTIDE SEQUENCE [LARGE SCALE GENOMIC DNA]</scope>
    <source>
        <strain evidence="3">PCC 7822</strain>
    </source>
</reference>
<dbReference type="RefSeq" id="WP_013322139.1">
    <property type="nucleotide sequence ID" value="NC_014501.1"/>
</dbReference>
<evidence type="ECO:0000256" key="1">
    <source>
        <dbReference type="SAM" id="Phobius"/>
    </source>
</evidence>
<protein>
    <submittedName>
        <fullName evidence="2">Uncharacterized protein</fullName>
    </submittedName>
</protein>
<accession>E0UCG2</accession>
<proteinExistence type="predicted"/>
<feature type="transmembrane region" description="Helical" evidence="1">
    <location>
        <begin position="49"/>
        <end position="68"/>
    </location>
</feature>
<dbReference type="Proteomes" id="UP000008206">
    <property type="component" value="Chromosome"/>
</dbReference>
<evidence type="ECO:0000313" key="2">
    <source>
        <dbReference type="EMBL" id="ADN14033.1"/>
    </source>
</evidence>
<gene>
    <name evidence="2" type="ordered locus">Cyan7822_2051</name>
</gene>
<keyword evidence="1" id="KW-0472">Membrane</keyword>
<dbReference type="EMBL" id="CP002198">
    <property type="protein sequence ID" value="ADN14033.1"/>
    <property type="molecule type" value="Genomic_DNA"/>
</dbReference>